<dbReference type="GO" id="GO:0008017">
    <property type="term" value="F:microtubule binding"/>
    <property type="evidence" value="ECO:0007669"/>
    <property type="project" value="TreeGrafter"/>
</dbReference>
<dbReference type="InterPro" id="IPR020850">
    <property type="entry name" value="GED_dom"/>
</dbReference>
<evidence type="ECO:0000313" key="5">
    <source>
        <dbReference type="EMBL" id="KOO31231.1"/>
    </source>
</evidence>
<dbReference type="Pfam" id="PF02212">
    <property type="entry name" value="GED"/>
    <property type="match status" value="1"/>
</dbReference>
<dbReference type="InterPro" id="IPR027417">
    <property type="entry name" value="P-loop_NTPase"/>
</dbReference>
<dbReference type="Gene3D" id="3.40.50.300">
    <property type="entry name" value="P-loop containing nucleotide triphosphate hydrolases"/>
    <property type="match status" value="1"/>
</dbReference>
<dbReference type="PRINTS" id="PR00195">
    <property type="entry name" value="DYNAMIN"/>
</dbReference>
<proteinExistence type="predicted"/>
<organism evidence="5 6">
    <name type="scientific">Chrysochromulina tobinii</name>
    <dbReference type="NCBI Taxonomy" id="1460289"/>
    <lineage>
        <taxon>Eukaryota</taxon>
        <taxon>Haptista</taxon>
        <taxon>Haptophyta</taxon>
        <taxon>Prymnesiophyceae</taxon>
        <taxon>Prymnesiales</taxon>
        <taxon>Chrysochromulinaceae</taxon>
        <taxon>Chrysochromulina</taxon>
    </lineage>
</organism>
<keyword evidence="2" id="KW-0342">GTP-binding</keyword>
<dbReference type="GO" id="GO:0005525">
    <property type="term" value="F:GTP binding"/>
    <property type="evidence" value="ECO:0007669"/>
    <property type="project" value="InterPro"/>
</dbReference>
<dbReference type="InterPro" id="IPR030381">
    <property type="entry name" value="G_DYNAMIN_dom"/>
</dbReference>
<keyword evidence="6" id="KW-1185">Reference proteome</keyword>
<dbReference type="InterPro" id="IPR003130">
    <property type="entry name" value="GED"/>
</dbReference>
<dbReference type="OrthoDB" id="5061070at2759"/>
<dbReference type="Gene3D" id="1.20.120.1240">
    <property type="entry name" value="Dynamin, middle domain"/>
    <property type="match status" value="1"/>
</dbReference>
<protein>
    <submittedName>
        <fullName evidence="5">Dynamin-like protein</fullName>
    </submittedName>
</protein>
<feature type="domain" description="Dynamin-type G" evidence="4">
    <location>
        <begin position="1"/>
        <end position="189"/>
    </location>
</feature>
<feature type="domain" description="GED" evidence="3">
    <location>
        <begin position="513"/>
        <end position="600"/>
    </location>
</feature>
<dbReference type="GO" id="GO:0005874">
    <property type="term" value="C:microtubule"/>
    <property type="evidence" value="ECO:0007669"/>
    <property type="project" value="TreeGrafter"/>
</dbReference>
<dbReference type="Proteomes" id="UP000037460">
    <property type="component" value="Unassembled WGS sequence"/>
</dbReference>
<accession>A0A0M0JX46</accession>
<dbReference type="PANTHER" id="PTHR11566:SF173">
    <property type="entry name" value="DYNAMIN-RELATED PROTEIN 4C"/>
    <property type="match status" value="1"/>
</dbReference>
<name>A0A0M0JX46_9EUKA</name>
<evidence type="ECO:0000256" key="1">
    <source>
        <dbReference type="ARBA" id="ARBA00022741"/>
    </source>
</evidence>
<evidence type="ECO:0000259" key="3">
    <source>
        <dbReference type="PROSITE" id="PS51388"/>
    </source>
</evidence>
<reference evidence="6" key="1">
    <citation type="journal article" date="2015" name="PLoS Genet.">
        <title>Genome Sequence and Transcriptome Analyses of Chrysochromulina tobin: Metabolic Tools for Enhanced Algal Fitness in the Prominent Order Prymnesiales (Haptophyceae).</title>
        <authorList>
            <person name="Hovde B.T."/>
            <person name="Deodato C.R."/>
            <person name="Hunsperger H.M."/>
            <person name="Ryken S.A."/>
            <person name="Yost W."/>
            <person name="Jha R.K."/>
            <person name="Patterson J."/>
            <person name="Monnat R.J. Jr."/>
            <person name="Barlow S.B."/>
            <person name="Starkenburg S.R."/>
            <person name="Cattolico R.A."/>
        </authorList>
    </citation>
    <scope>NUCLEOTIDE SEQUENCE</scope>
    <source>
        <strain evidence="6">CCMP291</strain>
    </source>
</reference>
<dbReference type="GO" id="GO:0003924">
    <property type="term" value="F:GTPase activity"/>
    <property type="evidence" value="ECO:0007669"/>
    <property type="project" value="InterPro"/>
</dbReference>
<dbReference type="EMBL" id="JWZX01002060">
    <property type="protein sequence ID" value="KOO31231.1"/>
    <property type="molecule type" value="Genomic_DNA"/>
</dbReference>
<evidence type="ECO:0000259" key="4">
    <source>
        <dbReference type="PROSITE" id="PS51718"/>
    </source>
</evidence>
<dbReference type="InterPro" id="IPR000375">
    <property type="entry name" value="Dynamin_stalk"/>
</dbReference>
<sequence length="600" mass="66848">MGKGTTIITTEPIYVTVVRPSGPTFTLIDIPGITHMTADGQADVHEITKGMVESYIKDPNMVILVVIPATDDFGNAEALKLAKKYDPYGLRTLGVVTKSDLIKPDSDIVQRIKMEGKNIQLELGFIALRCRTPGEVKEGITRAEAMASEHRLFEKDELLSQLAPAQWGLRTLVRQIVAVQANRVEAFIPEIKQLLSTRLMEAEAEAERLAPACASDAARSSRMNEMIRRIDLDLHDILTGARHFDDKKLHLPTVWVDLAEEFGQVIHSATPDYLSAEYKEMLKVSLKEVQGVSPQNFMMYPIFRKSLVAAFFKTATSANEVGGILFSAAKTMVSKMQDAMQEALDAKVDEYITEFPRLNDHVKDRISQLLKTQSRVVVHHLEAILKAELAKPFTFNHYYMDTLNKVRNGVMSRSRSLMMVGSRDQALRVGDRVTPSKGNASKGKDSKGTVVKCNPDSTAEVDIFWDDGTAQTVYDNGLLQLLGAEAIEGVTGDFIEDAAKIFTKGQSNSDQAVIDMQLSIFSYSKVLLKCILDDVPKLVWSELLYTVNVELSSFVKKELMDPANLAELMAEDPVKASKRKRLELTITRFKESLKIMRAIK</sequence>
<dbReference type="GO" id="GO:0016020">
    <property type="term" value="C:membrane"/>
    <property type="evidence" value="ECO:0007669"/>
    <property type="project" value="TreeGrafter"/>
</dbReference>
<evidence type="ECO:0000256" key="2">
    <source>
        <dbReference type="ARBA" id="ARBA00023134"/>
    </source>
</evidence>
<evidence type="ECO:0000313" key="6">
    <source>
        <dbReference type="Proteomes" id="UP000037460"/>
    </source>
</evidence>
<comment type="caution">
    <text evidence="5">The sequence shown here is derived from an EMBL/GenBank/DDBJ whole genome shotgun (WGS) entry which is preliminary data.</text>
</comment>
<dbReference type="InterPro" id="IPR022812">
    <property type="entry name" value="Dynamin"/>
</dbReference>
<dbReference type="SUPFAM" id="SSF52540">
    <property type="entry name" value="P-loop containing nucleoside triphosphate hydrolases"/>
    <property type="match status" value="1"/>
</dbReference>
<keyword evidence="1" id="KW-0547">Nucleotide-binding</keyword>
<dbReference type="Pfam" id="PF00350">
    <property type="entry name" value="Dynamin_N"/>
    <property type="match status" value="1"/>
</dbReference>
<dbReference type="InterPro" id="IPR045063">
    <property type="entry name" value="Dynamin_N"/>
</dbReference>
<dbReference type="InterPro" id="IPR001401">
    <property type="entry name" value="Dynamin_GTPase"/>
</dbReference>
<dbReference type="AlphaFoldDB" id="A0A0M0JX46"/>
<dbReference type="GO" id="GO:0005737">
    <property type="term" value="C:cytoplasm"/>
    <property type="evidence" value="ECO:0007669"/>
    <property type="project" value="TreeGrafter"/>
</dbReference>
<dbReference type="PROSITE" id="PS51718">
    <property type="entry name" value="G_DYNAMIN_2"/>
    <property type="match status" value="1"/>
</dbReference>
<dbReference type="PROSITE" id="PS51388">
    <property type="entry name" value="GED"/>
    <property type="match status" value="1"/>
</dbReference>
<dbReference type="Pfam" id="PF01031">
    <property type="entry name" value="Dynamin_M"/>
    <property type="match status" value="1"/>
</dbReference>
<gene>
    <name evidence="5" type="ORF">Ctob_005472</name>
</gene>
<dbReference type="PANTHER" id="PTHR11566">
    <property type="entry name" value="DYNAMIN"/>
    <property type="match status" value="1"/>
</dbReference>
<dbReference type="SMART" id="SM00053">
    <property type="entry name" value="DYNc"/>
    <property type="match status" value="1"/>
</dbReference>